<accession>A0A8T0ET38</accession>
<feature type="coiled-coil region" evidence="1">
    <location>
        <begin position="33"/>
        <end position="74"/>
    </location>
</feature>
<proteinExistence type="predicted"/>
<reference evidence="2" key="1">
    <citation type="journal article" date="2020" name="bioRxiv">
        <title>Chromosome-level reference genome of the European wasp spider Argiope bruennichi: a resource for studies on range expansion and evolutionary adaptation.</title>
        <authorList>
            <person name="Sheffer M.M."/>
            <person name="Hoppe A."/>
            <person name="Krehenwinkel H."/>
            <person name="Uhl G."/>
            <person name="Kuss A.W."/>
            <person name="Jensen L."/>
            <person name="Jensen C."/>
            <person name="Gillespie R.G."/>
            <person name="Hoff K.J."/>
            <person name="Prost S."/>
        </authorList>
    </citation>
    <scope>NUCLEOTIDE SEQUENCE</scope>
</reference>
<evidence type="ECO:0000313" key="2">
    <source>
        <dbReference type="EMBL" id="KAF8781383.1"/>
    </source>
</evidence>
<comment type="caution">
    <text evidence="2">The sequence shown here is derived from an EMBL/GenBank/DDBJ whole genome shotgun (WGS) entry which is preliminary data.</text>
</comment>
<keyword evidence="1" id="KW-0175">Coiled coil</keyword>
<reference evidence="2" key="2">
    <citation type="submission" date="2020-06" db="EMBL/GenBank/DDBJ databases">
        <authorList>
            <person name="Sheffer M."/>
        </authorList>
    </citation>
    <scope>NUCLEOTIDE SEQUENCE</scope>
</reference>
<evidence type="ECO:0000313" key="3">
    <source>
        <dbReference type="Proteomes" id="UP000807504"/>
    </source>
</evidence>
<gene>
    <name evidence="2" type="ORF">HNY73_011784</name>
</gene>
<sequence>MIEAGNNDLLVNLSWKNRCIKLLEQDEEKSCHAKDLKGKTNHLLKEKKELEDNLKLIEEEIKKALKQLKDIGNDVDAEKPLSSSLLKLYSLITKLTFDIENPANELKGYIAGNSLKTFQFDTDEHSQQFIIDSLWNLIETQLKPSSAKKHTVGDWLMNSLDCEQIKRRKLL</sequence>
<protein>
    <submittedName>
        <fullName evidence="2">Uncharacterized protein</fullName>
    </submittedName>
</protein>
<dbReference type="EMBL" id="JABXBU010001863">
    <property type="protein sequence ID" value="KAF8781383.1"/>
    <property type="molecule type" value="Genomic_DNA"/>
</dbReference>
<dbReference type="Proteomes" id="UP000807504">
    <property type="component" value="Unassembled WGS sequence"/>
</dbReference>
<keyword evidence="3" id="KW-1185">Reference proteome</keyword>
<dbReference type="Gene3D" id="3.30.160.570">
    <property type="entry name" value="Ncd80 complex, Spc24 subunit"/>
    <property type="match status" value="1"/>
</dbReference>
<evidence type="ECO:0000256" key="1">
    <source>
        <dbReference type="SAM" id="Coils"/>
    </source>
</evidence>
<dbReference type="AlphaFoldDB" id="A0A8T0ET38"/>
<organism evidence="2 3">
    <name type="scientific">Argiope bruennichi</name>
    <name type="common">Wasp spider</name>
    <name type="synonym">Aranea bruennichi</name>
    <dbReference type="NCBI Taxonomy" id="94029"/>
    <lineage>
        <taxon>Eukaryota</taxon>
        <taxon>Metazoa</taxon>
        <taxon>Ecdysozoa</taxon>
        <taxon>Arthropoda</taxon>
        <taxon>Chelicerata</taxon>
        <taxon>Arachnida</taxon>
        <taxon>Araneae</taxon>
        <taxon>Araneomorphae</taxon>
        <taxon>Entelegynae</taxon>
        <taxon>Araneoidea</taxon>
        <taxon>Araneidae</taxon>
        <taxon>Argiope</taxon>
    </lineage>
</organism>
<name>A0A8T0ET38_ARGBR</name>